<organism evidence="2 3">
    <name type="scientific">Sediminicoccus rosea</name>
    <dbReference type="NCBI Taxonomy" id="1225128"/>
    <lineage>
        <taxon>Bacteria</taxon>
        <taxon>Pseudomonadati</taxon>
        <taxon>Pseudomonadota</taxon>
        <taxon>Alphaproteobacteria</taxon>
        <taxon>Acetobacterales</taxon>
        <taxon>Roseomonadaceae</taxon>
        <taxon>Sediminicoccus</taxon>
    </lineage>
</organism>
<name>A0ABZ0PDU8_9PROT</name>
<dbReference type="Proteomes" id="UP001305521">
    <property type="component" value="Chromosome"/>
</dbReference>
<protein>
    <submittedName>
        <fullName evidence="2">Uncharacterized protein</fullName>
    </submittedName>
</protein>
<evidence type="ECO:0000313" key="3">
    <source>
        <dbReference type="Proteomes" id="UP001305521"/>
    </source>
</evidence>
<sequence>MRYIGGKTLDTQTTMFDEIRWEDAPGDLLLRDRDTAVTGPPPGLRLGMPATSEEAREGRTPYWEFTWRVDSAQGLVITNAVARGTQPSSGGTLSAERVFQRIDFTDLMITFDDGSSATFDVARALGGAGASFALRRNGRRFTVDPADPLMQYGLRLRLTDNVLSGTGTCNVTLEFVVVLRGAINDFDPGGVPVAMGCYPQLAWTWSAEGATKRVQKFRGSVRITADNVMAHNHAGHGGAHPPAANIPGFYTDSNTSFMYLGDPNNVTLGGLVTNGRQSLYGLSVIGARIIGLPASWGMVFDYIHANFTQEKEIVGVYGPADGNFYRATLRRRANYIWPVAGAIAYTNAYVVIKADRQGQYDNIHLHADMGRPDRYGNTQIHAPFCGHSCVHMHWRWSGIAGRGAGERGWYYNGWSPLTGGASTAHSTPNAPLVPPNQRVKVAICAPRAARHSADHIINPAAPAVLPARNKMIWYSTDILGPAAGRKQVICEHGLGWAYRYAMQNESDAVDGLASRRAFLPVFASAPSTQAEMSDFFEQHVYPGFRYVELGGGRINQVPNGDYSVTHVWGSTVRDLPIRAEDL</sequence>
<accession>A0ABZ0PDU8</accession>
<feature type="region of interest" description="Disordered" evidence="1">
    <location>
        <begin position="38"/>
        <end position="57"/>
    </location>
</feature>
<gene>
    <name evidence="2" type="ORF">R9Z33_17415</name>
</gene>
<evidence type="ECO:0000313" key="2">
    <source>
        <dbReference type="EMBL" id="WPB83883.1"/>
    </source>
</evidence>
<evidence type="ECO:0000256" key="1">
    <source>
        <dbReference type="SAM" id="MobiDB-lite"/>
    </source>
</evidence>
<dbReference type="RefSeq" id="WP_318647840.1">
    <property type="nucleotide sequence ID" value="NZ_CP137852.1"/>
</dbReference>
<dbReference type="EMBL" id="CP137852">
    <property type="protein sequence ID" value="WPB83883.1"/>
    <property type="molecule type" value="Genomic_DNA"/>
</dbReference>
<proteinExistence type="predicted"/>
<keyword evidence="3" id="KW-1185">Reference proteome</keyword>
<reference evidence="2 3" key="1">
    <citation type="submission" date="2023-11" db="EMBL/GenBank/DDBJ databases">
        <title>Arctic aerobic anoxygenic photoheterotroph Sediminicoccus rosea KRV36 adapts its photosynthesis to long days of polar summer.</title>
        <authorList>
            <person name="Tomasch J."/>
            <person name="Kopejtka K."/>
            <person name="Bily T."/>
            <person name="Gardiner A.T."/>
            <person name="Gardian Z."/>
            <person name="Shivaramu S."/>
            <person name="Koblizek M."/>
            <person name="Engelhardt F."/>
            <person name="Kaftan D."/>
        </authorList>
    </citation>
    <scope>NUCLEOTIDE SEQUENCE [LARGE SCALE GENOMIC DNA]</scope>
    <source>
        <strain evidence="2 3">R-30</strain>
    </source>
</reference>